<accession>A0A6J5Q6F9</accession>
<gene>
    <name evidence="4" type="ORF">UFOVP1666_126</name>
    <name evidence="1" type="ORF">UFOVP867_81</name>
    <name evidence="2" type="ORF">UFOVP913_117</name>
    <name evidence="3" type="ORF">UFOVP993_170</name>
</gene>
<evidence type="ECO:0000313" key="3">
    <source>
        <dbReference type="EMBL" id="CAB4177098.1"/>
    </source>
</evidence>
<dbReference type="EMBL" id="LR796815">
    <property type="protein sequence ID" value="CAB4168012.1"/>
    <property type="molecule type" value="Genomic_DNA"/>
</dbReference>
<organism evidence="3">
    <name type="scientific">uncultured Caudovirales phage</name>
    <dbReference type="NCBI Taxonomy" id="2100421"/>
    <lineage>
        <taxon>Viruses</taxon>
        <taxon>Duplodnaviria</taxon>
        <taxon>Heunggongvirae</taxon>
        <taxon>Uroviricota</taxon>
        <taxon>Caudoviricetes</taxon>
        <taxon>Peduoviridae</taxon>
        <taxon>Maltschvirus</taxon>
        <taxon>Maltschvirus maltsch</taxon>
    </lineage>
</organism>
<reference evidence="3" key="1">
    <citation type="submission" date="2020-05" db="EMBL/GenBank/DDBJ databases">
        <authorList>
            <person name="Chiriac C."/>
            <person name="Salcher M."/>
            <person name="Ghai R."/>
            <person name="Kavagutti S V."/>
        </authorList>
    </citation>
    <scope>NUCLEOTIDE SEQUENCE</scope>
</reference>
<sequence>MSTFIIILCMGALISVGWFLRSWRLSCEIRDMLKNIGYGDDEQPVSLIQYIEVDIRKEGELFYIFEQKSGKFLAQGNNKEEIGEAIDKLNLANTSVVYIADADQAKKVGLK</sequence>
<proteinExistence type="predicted"/>
<dbReference type="EMBL" id="LR796944">
    <property type="protein sequence ID" value="CAB4177098.1"/>
    <property type="molecule type" value="Genomic_DNA"/>
</dbReference>
<evidence type="ECO:0000313" key="2">
    <source>
        <dbReference type="EMBL" id="CAB4170817.1"/>
    </source>
</evidence>
<dbReference type="EMBL" id="LR797534">
    <property type="protein sequence ID" value="CAB4223085.1"/>
    <property type="molecule type" value="Genomic_DNA"/>
</dbReference>
<name>A0A6J5Q6F9_9CAUD</name>
<evidence type="ECO:0000313" key="4">
    <source>
        <dbReference type="EMBL" id="CAB4223085.1"/>
    </source>
</evidence>
<protein>
    <submittedName>
        <fullName evidence="3">Uncharacterized protein</fullName>
    </submittedName>
</protein>
<evidence type="ECO:0000313" key="1">
    <source>
        <dbReference type="EMBL" id="CAB4168012.1"/>
    </source>
</evidence>
<dbReference type="EMBL" id="LR796858">
    <property type="protein sequence ID" value="CAB4170817.1"/>
    <property type="molecule type" value="Genomic_DNA"/>
</dbReference>